<name>A0A6N9I0U5_9LACO</name>
<dbReference type="InterPro" id="IPR013324">
    <property type="entry name" value="RNA_pol_sigma_r3/r4-like"/>
</dbReference>
<dbReference type="Gene3D" id="1.10.10.10">
    <property type="entry name" value="Winged helix-like DNA-binding domain superfamily/Winged helix DNA-binding domain"/>
    <property type="match status" value="1"/>
</dbReference>
<evidence type="ECO:0000313" key="1">
    <source>
        <dbReference type="EMBL" id="MYV16046.1"/>
    </source>
</evidence>
<accession>A0A6N9I0U5</accession>
<proteinExistence type="predicted"/>
<evidence type="ECO:0008006" key="3">
    <source>
        <dbReference type="Google" id="ProtNLM"/>
    </source>
</evidence>
<dbReference type="EMBL" id="WEZQ01000001">
    <property type="protein sequence ID" value="MYV16046.1"/>
    <property type="molecule type" value="Genomic_DNA"/>
</dbReference>
<dbReference type="Proteomes" id="UP000449209">
    <property type="component" value="Unassembled WGS sequence"/>
</dbReference>
<sequence length="134" mass="15912">MSKEREVNKRFVKYIERSIINHAIHHWKRSNQVIQVELNERIANQLVSKEKIKDLEMLTENNIAHMEDYIANDRLAWCISTITKEEKQLMYDKYVTKRSDAEIALGLGLSRQAVAKRRHQTLAKILNMYQEETK</sequence>
<dbReference type="AlphaFoldDB" id="A0A6N9I0U5"/>
<reference evidence="1 2" key="1">
    <citation type="journal article" date="2019" name="Appl. Environ. Microbiol.">
        <title>Genetic determinants of hydroxycinnamic acid metabolism in heterofermentative lactobacilli.</title>
        <authorList>
            <person name="Gaur G."/>
            <person name="Oh J.H."/>
            <person name="Filannino P."/>
            <person name="Gobbetti M."/>
            <person name="van Pijkeren J.P."/>
            <person name="Ganzle M.G."/>
        </authorList>
    </citation>
    <scope>NUCLEOTIDE SEQUENCE [LARGE SCALE GENOMIC DNA]</scope>
    <source>
        <strain evidence="1 2">C5</strain>
    </source>
</reference>
<protein>
    <recommendedName>
        <fullName evidence="3">Sigma-70 family RNA polymerase sigma factor</fullName>
    </recommendedName>
</protein>
<dbReference type="RefSeq" id="WP_161002659.1">
    <property type="nucleotide sequence ID" value="NZ_WEZQ01000001.1"/>
</dbReference>
<evidence type="ECO:0000313" key="2">
    <source>
        <dbReference type="Proteomes" id="UP000449209"/>
    </source>
</evidence>
<dbReference type="OrthoDB" id="2308519at2"/>
<dbReference type="SUPFAM" id="SSF88659">
    <property type="entry name" value="Sigma3 and sigma4 domains of RNA polymerase sigma factors"/>
    <property type="match status" value="1"/>
</dbReference>
<gene>
    <name evidence="1" type="ORF">GB993_00685</name>
</gene>
<comment type="caution">
    <text evidence="1">The sequence shown here is derived from an EMBL/GenBank/DDBJ whole genome shotgun (WGS) entry which is preliminary data.</text>
</comment>
<organism evidence="1 2">
    <name type="scientific">Furfurilactobacillus milii</name>
    <dbReference type="NCBI Taxonomy" id="2888272"/>
    <lineage>
        <taxon>Bacteria</taxon>
        <taxon>Bacillati</taxon>
        <taxon>Bacillota</taxon>
        <taxon>Bacilli</taxon>
        <taxon>Lactobacillales</taxon>
        <taxon>Lactobacillaceae</taxon>
        <taxon>Furfurilactobacillus</taxon>
    </lineage>
</organism>
<dbReference type="InterPro" id="IPR036388">
    <property type="entry name" value="WH-like_DNA-bd_sf"/>
</dbReference>